<keyword evidence="1" id="KW-1133">Transmembrane helix</keyword>
<feature type="transmembrane region" description="Helical" evidence="1">
    <location>
        <begin position="21"/>
        <end position="40"/>
    </location>
</feature>
<organism evidence="2 3">
    <name type="scientific">Schistosoma mattheei</name>
    <dbReference type="NCBI Taxonomy" id="31246"/>
    <lineage>
        <taxon>Eukaryota</taxon>
        <taxon>Metazoa</taxon>
        <taxon>Spiralia</taxon>
        <taxon>Lophotrochozoa</taxon>
        <taxon>Platyhelminthes</taxon>
        <taxon>Trematoda</taxon>
        <taxon>Digenea</taxon>
        <taxon>Strigeidida</taxon>
        <taxon>Schistosomatoidea</taxon>
        <taxon>Schistosomatidae</taxon>
        <taxon>Schistosoma</taxon>
    </lineage>
</organism>
<protein>
    <submittedName>
        <fullName evidence="2">Uncharacterized protein</fullName>
    </submittedName>
</protein>
<accession>A0A3P8F267</accession>
<gene>
    <name evidence="2" type="ORF">SMTD_LOCUS9414</name>
</gene>
<sequence length="45" mass="5541">MHIEKKIHPKHYHSKLLKDSCQFISLFIIHQYGCFLFYLWNTVEC</sequence>
<dbReference type="Proteomes" id="UP000269396">
    <property type="component" value="Unassembled WGS sequence"/>
</dbReference>
<name>A0A3P8F267_9TREM</name>
<evidence type="ECO:0000256" key="1">
    <source>
        <dbReference type="SAM" id="Phobius"/>
    </source>
</evidence>
<evidence type="ECO:0000313" key="2">
    <source>
        <dbReference type="EMBL" id="VDP49765.1"/>
    </source>
</evidence>
<evidence type="ECO:0000313" key="3">
    <source>
        <dbReference type="Proteomes" id="UP000269396"/>
    </source>
</evidence>
<dbReference type="EMBL" id="UZAL01029687">
    <property type="protein sequence ID" value="VDP49765.1"/>
    <property type="molecule type" value="Genomic_DNA"/>
</dbReference>
<keyword evidence="1" id="KW-0812">Transmembrane</keyword>
<keyword evidence="1" id="KW-0472">Membrane</keyword>
<reference evidence="2 3" key="1">
    <citation type="submission" date="2018-11" db="EMBL/GenBank/DDBJ databases">
        <authorList>
            <consortium name="Pathogen Informatics"/>
        </authorList>
    </citation>
    <scope>NUCLEOTIDE SEQUENCE [LARGE SCALE GENOMIC DNA]</scope>
    <source>
        <strain>Denwood</strain>
        <strain evidence="3">Zambia</strain>
    </source>
</reference>
<dbReference type="AlphaFoldDB" id="A0A3P8F267"/>
<keyword evidence="3" id="KW-1185">Reference proteome</keyword>
<proteinExistence type="predicted"/>